<dbReference type="InterPro" id="IPR051531">
    <property type="entry name" value="N-acetyltransferase"/>
</dbReference>
<evidence type="ECO:0000313" key="6">
    <source>
        <dbReference type="Proteomes" id="UP000243297"/>
    </source>
</evidence>
<evidence type="ECO:0000313" key="5">
    <source>
        <dbReference type="EMBL" id="SJZ51168.1"/>
    </source>
</evidence>
<dbReference type="CDD" id="cd04301">
    <property type="entry name" value="NAT_SF"/>
    <property type="match status" value="1"/>
</dbReference>
<dbReference type="Gene3D" id="3.40.630.30">
    <property type="match status" value="1"/>
</dbReference>
<protein>
    <submittedName>
        <fullName evidence="5">Ribosomal-protein-alanine N-acetyltransferase</fullName>
    </submittedName>
</protein>
<keyword evidence="1 5" id="KW-0808">Transferase</keyword>
<dbReference type="OrthoDB" id="9788916at2"/>
<dbReference type="Proteomes" id="UP000243297">
    <property type="component" value="Unassembled WGS sequence"/>
</dbReference>
<dbReference type="Pfam" id="PF13302">
    <property type="entry name" value="Acetyltransf_3"/>
    <property type="match status" value="1"/>
</dbReference>
<reference evidence="6" key="1">
    <citation type="submission" date="2017-02" db="EMBL/GenBank/DDBJ databases">
        <authorList>
            <person name="Varghese N."/>
            <person name="Submissions S."/>
        </authorList>
    </citation>
    <scope>NUCLEOTIDE SEQUENCE [LARGE SCALE GENOMIC DNA]</scope>
    <source>
        <strain evidence="6">ATCC 25662</strain>
    </source>
</reference>
<proteinExistence type="inferred from homology"/>
<evidence type="ECO:0000256" key="1">
    <source>
        <dbReference type="ARBA" id="ARBA00022679"/>
    </source>
</evidence>
<evidence type="ECO:0000259" key="4">
    <source>
        <dbReference type="PROSITE" id="PS51186"/>
    </source>
</evidence>
<gene>
    <name evidence="5" type="ORF">SAMN02745191_0793</name>
</gene>
<feature type="domain" description="N-acetyltransferase" evidence="4">
    <location>
        <begin position="17"/>
        <end position="177"/>
    </location>
</feature>
<dbReference type="GO" id="GO:0016747">
    <property type="term" value="F:acyltransferase activity, transferring groups other than amino-acyl groups"/>
    <property type="evidence" value="ECO:0007669"/>
    <property type="project" value="InterPro"/>
</dbReference>
<dbReference type="PANTHER" id="PTHR43792:SF8">
    <property type="entry name" value="[RIBOSOMAL PROTEIN US5]-ALANINE N-ACETYLTRANSFERASE"/>
    <property type="match status" value="1"/>
</dbReference>
<dbReference type="AlphaFoldDB" id="A0A1T4L9B5"/>
<evidence type="ECO:0000256" key="3">
    <source>
        <dbReference type="ARBA" id="ARBA00038502"/>
    </source>
</evidence>
<dbReference type="SUPFAM" id="SSF55729">
    <property type="entry name" value="Acyl-CoA N-acyltransferases (Nat)"/>
    <property type="match status" value="1"/>
</dbReference>
<dbReference type="PROSITE" id="PS51186">
    <property type="entry name" value="GNAT"/>
    <property type="match status" value="1"/>
</dbReference>
<sequence>MKLLLDHGCKILSTPRCICRPIKEDDIHDLFRYINHNKNVLQYFLAPYFEHIEDYSIDSLIQRSKDGILIWVIEVNSEAIGFIIEQTRDESARSIELGYAIGEPYWNQGYISEVMQHICTYLFNECNFHKISLSALIDNLASIRVMEKLGFMKEGICRDEVFYHERFHDVVYYYKINPSETKGDSN</sequence>
<dbReference type="EMBL" id="FUWY01000002">
    <property type="protein sequence ID" value="SJZ51168.1"/>
    <property type="molecule type" value="Genomic_DNA"/>
</dbReference>
<comment type="similarity">
    <text evidence="3">Belongs to the acetyltransferase family. RimJ subfamily.</text>
</comment>
<dbReference type="InterPro" id="IPR000182">
    <property type="entry name" value="GNAT_dom"/>
</dbReference>
<dbReference type="STRING" id="118967.SAMN02745191_0793"/>
<organism evidence="5 6">
    <name type="scientific">Anaerorhabdus furcosa</name>
    <dbReference type="NCBI Taxonomy" id="118967"/>
    <lineage>
        <taxon>Bacteria</taxon>
        <taxon>Bacillati</taxon>
        <taxon>Bacillota</taxon>
        <taxon>Erysipelotrichia</taxon>
        <taxon>Erysipelotrichales</taxon>
        <taxon>Erysipelotrichaceae</taxon>
        <taxon>Anaerorhabdus</taxon>
    </lineage>
</organism>
<accession>A0A1T4L9B5</accession>
<dbReference type="InterPro" id="IPR016181">
    <property type="entry name" value="Acyl_CoA_acyltransferase"/>
</dbReference>
<name>A0A1T4L9B5_9FIRM</name>
<evidence type="ECO:0000256" key="2">
    <source>
        <dbReference type="ARBA" id="ARBA00023315"/>
    </source>
</evidence>
<keyword evidence="2" id="KW-0012">Acyltransferase</keyword>
<keyword evidence="6" id="KW-1185">Reference proteome</keyword>
<dbReference type="PANTHER" id="PTHR43792">
    <property type="entry name" value="GNAT FAMILY, PUTATIVE (AFU_ORTHOLOGUE AFUA_3G00765)-RELATED-RELATED"/>
    <property type="match status" value="1"/>
</dbReference>
<dbReference type="RefSeq" id="WP_078711226.1">
    <property type="nucleotide sequence ID" value="NZ_FUWY01000002.1"/>
</dbReference>